<dbReference type="RefSeq" id="WP_105736082.1">
    <property type="nucleotide sequence ID" value="NZ_PVBT01000006.1"/>
</dbReference>
<dbReference type="OrthoDB" id="7630456at2"/>
<accession>A0A2S9JEE5</accession>
<dbReference type="InterPro" id="IPR053745">
    <property type="entry name" value="Viral_Tail_Comp_sf"/>
</dbReference>
<gene>
    <name evidence="1" type="ORF">C5750_20240</name>
</gene>
<dbReference type="Pfam" id="PF11367">
    <property type="entry name" value="Tail_completion_gp17"/>
    <property type="match status" value="1"/>
</dbReference>
<evidence type="ECO:0000313" key="2">
    <source>
        <dbReference type="Proteomes" id="UP000238563"/>
    </source>
</evidence>
<dbReference type="AlphaFoldDB" id="A0A2S9JEE5"/>
<protein>
    <submittedName>
        <fullName evidence="1">DUF3168 domain-containing protein</fullName>
    </submittedName>
</protein>
<dbReference type="Proteomes" id="UP000238563">
    <property type="component" value="Unassembled WGS sequence"/>
</dbReference>
<organism evidence="1 2">
    <name type="scientific">Phyllobacterium myrsinacearum</name>
    <dbReference type="NCBI Taxonomy" id="28101"/>
    <lineage>
        <taxon>Bacteria</taxon>
        <taxon>Pseudomonadati</taxon>
        <taxon>Pseudomonadota</taxon>
        <taxon>Alphaproteobacteria</taxon>
        <taxon>Hyphomicrobiales</taxon>
        <taxon>Phyllobacteriaceae</taxon>
        <taxon>Phyllobacterium</taxon>
    </lineage>
</organism>
<dbReference type="InterPro" id="IPR021508">
    <property type="entry name" value="Gp17-like"/>
</dbReference>
<dbReference type="Gene3D" id="3.30.2000.30">
    <property type="match status" value="1"/>
</dbReference>
<comment type="caution">
    <text evidence="1">The sequence shown here is derived from an EMBL/GenBank/DDBJ whole genome shotgun (WGS) entry which is preliminary data.</text>
</comment>
<evidence type="ECO:0000313" key="1">
    <source>
        <dbReference type="EMBL" id="PRD51162.1"/>
    </source>
</evidence>
<name>A0A2S9JEE5_9HYPH</name>
<sequence>MTSAGLQLQKALLQALKADAGLNEWVNRRVFDHVPQQAEFPYVTFGTASTYDWSTSTERGGEHLLTLHVWTHRASRKTVFDIVDRIERLLLSAPLALEGHTLVSLRLEYTQTALADSRDSFAGIMRYRAVTEDI</sequence>
<keyword evidence="2" id="KW-1185">Reference proteome</keyword>
<proteinExistence type="predicted"/>
<reference evidence="1 2" key="1">
    <citation type="submission" date="2018-02" db="EMBL/GenBank/DDBJ databases">
        <title>The draft genome of Phyllobacterium myrsinacearum DSM5892.</title>
        <authorList>
            <person name="Li L."/>
            <person name="Liu L."/>
            <person name="Zhang X."/>
            <person name="Wang T."/>
        </authorList>
    </citation>
    <scope>NUCLEOTIDE SEQUENCE [LARGE SCALE GENOMIC DNA]</scope>
    <source>
        <strain evidence="1 2">DSM 5892</strain>
    </source>
</reference>
<dbReference type="EMBL" id="PVBT01000006">
    <property type="protein sequence ID" value="PRD51162.1"/>
    <property type="molecule type" value="Genomic_DNA"/>
</dbReference>